<dbReference type="OrthoDB" id="3647246at2759"/>
<feature type="region of interest" description="Disordered" evidence="1">
    <location>
        <begin position="296"/>
        <end position="414"/>
    </location>
</feature>
<sequence>MTMYSMDSLEELSILDYARSKRIATDHLNLDPSDLLGQLRDYELAYITSTTEDLTPSPSNLDPPTAGNDKLELDRDGARFLSSVLKDVSSLQADARSIPEEFDSFASLKYSPRHDLKVDIPLLTFEEERAMKTFGKGHNPIAIMNELVPELANREEANLDESLEFPDYFWELPTRILQLAMGYLDERRHKEEIERLYIKSDLASEIFRRRPTSPLYIEPEGQEEYRHSSDSSVDVIWSPDTERDLDSRKDSLTSCETVGGHPIRNNVPQNMTRCCISPEQVGYVEASIAGELLKHTPRQPVTANNPTDSPSFIKTQTEQAPKRTTPLSQPTGFPVPLPGSLGTLSAFMQTRRQRNKRRKLGSESQYFSSLSEDSNGLPGTDESSIFKKPDQPVKLSSPPLHTHETQNLYSYPGSMKPTATPLTLILSTHLLRTESALVRSFESTTSSQSTRLIFRDFTYPYPPKGGISNQSHVIEEADLLVSPTTGIILSSSHETTQKYLPEQGTPGIESPLKARIVRVVPRYEMLYVLIRSPTKLCINTLSSIRELTAFCMSLGRLCTVRVLITSPDHVFEWIMSIAAKHFISHEVEGISSLCPDEQTQWEVFLRKAGLNSFAAQVVLSTLKTGHESNGLSRFVEMPSTMRRDMFEKILGDRVLKRVDQTLEMDWQVDWSTGLLI</sequence>
<dbReference type="Pfam" id="PF23395">
    <property type="entry name" value="SAM_6"/>
    <property type="match status" value="1"/>
</dbReference>
<proteinExistence type="predicted"/>
<name>A0A225AT24_TALAT</name>
<dbReference type="InterPro" id="IPR055528">
    <property type="entry name" value="DUF7102"/>
</dbReference>
<evidence type="ECO:0000313" key="5">
    <source>
        <dbReference type="Proteomes" id="UP000214365"/>
    </source>
</evidence>
<feature type="domain" description="DUF7102" evidence="2">
    <location>
        <begin position="423"/>
        <end position="583"/>
    </location>
</feature>
<evidence type="ECO:0000256" key="1">
    <source>
        <dbReference type="SAM" id="MobiDB-lite"/>
    </source>
</evidence>
<gene>
    <name evidence="4" type="ORF">UA08_07252</name>
</gene>
<dbReference type="InterPro" id="IPR057559">
    <property type="entry name" value="SAM_6"/>
</dbReference>
<evidence type="ECO:0000259" key="3">
    <source>
        <dbReference type="Pfam" id="PF23395"/>
    </source>
</evidence>
<feature type="domain" description="SAM-like" evidence="3">
    <location>
        <begin position="596"/>
        <end position="661"/>
    </location>
</feature>
<accession>A0A225AT24</accession>
<dbReference type="Pfam" id="PF23394">
    <property type="entry name" value="DUF7102"/>
    <property type="match status" value="1"/>
</dbReference>
<feature type="compositionally biased region" description="Polar residues" evidence="1">
    <location>
        <begin position="362"/>
        <end position="374"/>
    </location>
</feature>
<dbReference type="AlphaFoldDB" id="A0A225AT24"/>
<protein>
    <submittedName>
        <fullName evidence="4">Uncharacterized protein</fullName>
    </submittedName>
</protein>
<dbReference type="EMBL" id="LFMY01000011">
    <property type="protein sequence ID" value="OKL57565.1"/>
    <property type="molecule type" value="Genomic_DNA"/>
</dbReference>
<dbReference type="RefSeq" id="XP_020117686.1">
    <property type="nucleotide sequence ID" value="XM_020262173.1"/>
</dbReference>
<keyword evidence="5" id="KW-1185">Reference proteome</keyword>
<evidence type="ECO:0000313" key="4">
    <source>
        <dbReference type="EMBL" id="OKL57565.1"/>
    </source>
</evidence>
<evidence type="ECO:0000259" key="2">
    <source>
        <dbReference type="Pfam" id="PF23394"/>
    </source>
</evidence>
<dbReference type="GeneID" id="31007008"/>
<reference evidence="4 5" key="1">
    <citation type="submission" date="2015-06" db="EMBL/GenBank/DDBJ databases">
        <title>Talaromyces atroroseus IBT 11181 draft genome.</title>
        <authorList>
            <person name="Rasmussen K.B."/>
            <person name="Rasmussen S."/>
            <person name="Petersen B."/>
            <person name="Sicheritz-Ponten T."/>
            <person name="Mortensen U.H."/>
            <person name="Thrane U."/>
        </authorList>
    </citation>
    <scope>NUCLEOTIDE SEQUENCE [LARGE SCALE GENOMIC DNA]</scope>
    <source>
        <strain evidence="4 5">IBT 11181</strain>
    </source>
</reference>
<comment type="caution">
    <text evidence="4">The sequence shown here is derived from an EMBL/GenBank/DDBJ whole genome shotgun (WGS) entry which is preliminary data.</text>
</comment>
<dbReference type="Proteomes" id="UP000214365">
    <property type="component" value="Unassembled WGS sequence"/>
</dbReference>
<feature type="compositionally biased region" description="Polar residues" evidence="1">
    <location>
        <begin position="299"/>
        <end position="319"/>
    </location>
</feature>
<organism evidence="4 5">
    <name type="scientific">Talaromyces atroroseus</name>
    <dbReference type="NCBI Taxonomy" id="1441469"/>
    <lineage>
        <taxon>Eukaryota</taxon>
        <taxon>Fungi</taxon>
        <taxon>Dikarya</taxon>
        <taxon>Ascomycota</taxon>
        <taxon>Pezizomycotina</taxon>
        <taxon>Eurotiomycetes</taxon>
        <taxon>Eurotiomycetidae</taxon>
        <taxon>Eurotiales</taxon>
        <taxon>Trichocomaceae</taxon>
        <taxon>Talaromyces</taxon>
        <taxon>Talaromyces sect. Trachyspermi</taxon>
    </lineage>
</organism>